<proteinExistence type="predicted"/>
<evidence type="ECO:0000256" key="2">
    <source>
        <dbReference type="PIRSR" id="PIRSR620023-2"/>
    </source>
</evidence>
<dbReference type="Gene3D" id="3.40.50.11190">
    <property type="match status" value="1"/>
</dbReference>
<dbReference type="EMBL" id="SYVO01000091">
    <property type="protein sequence ID" value="TKG03688.1"/>
    <property type="molecule type" value="Genomic_DNA"/>
</dbReference>
<feature type="active site" description="Proton acceptor" evidence="1">
    <location>
        <position position="17"/>
    </location>
</feature>
<dbReference type="AlphaFoldDB" id="A0A4U2FIC0"/>
<dbReference type="EC" id="3.6.1.57" evidence="3"/>
<sequence length="374" mass="42367">MLIGIRVDASFKMGTGHAFRMLTLARKLESNGHQVVFICRKLGGNLINFIEESFNVISLPEPDGEETHNTHCAHGNWLEVPYQTEIVQVQDVVSHYLSGLTRTKLDWLVIDHYALDERFQVALRPLSCYMLQIDDLADRVHDVDMLLDQNYYSLGKSRYDAYLPNSTKRLCGPKYALLRDEFRESRKHLSNYTQRLSKRKVVLFFGGIDWANETSKALHGLLSVNSGDHLDVIIGMNNPHKQQLEALCAEHETRVTLHVQVKNMMDYFSGAYLYVGAVGATTWERCVLALPGIVCSVADNQTQLAKDLHDIDGHCYLGLNSELSSQDYALAYQRFISQKERLLSQSSICGELVDGKGCERVVEHLEEISTNDNI</sequence>
<evidence type="ECO:0000313" key="3">
    <source>
        <dbReference type="EMBL" id="TKG03688.1"/>
    </source>
</evidence>
<dbReference type="Gene3D" id="3.40.50.2000">
    <property type="entry name" value="Glycogen Phosphorylase B"/>
    <property type="match status" value="1"/>
</dbReference>
<dbReference type="GO" id="GO:0016787">
    <property type="term" value="F:hydrolase activity"/>
    <property type="evidence" value="ECO:0007669"/>
    <property type="project" value="UniProtKB-KW"/>
</dbReference>
<dbReference type="NCBIfam" id="TIGR03590">
    <property type="entry name" value="PseG"/>
    <property type="match status" value="1"/>
</dbReference>
<evidence type="ECO:0000313" key="4">
    <source>
        <dbReference type="Proteomes" id="UP000305840"/>
    </source>
</evidence>
<dbReference type="Proteomes" id="UP000305840">
    <property type="component" value="Unassembled WGS sequence"/>
</dbReference>
<protein>
    <submittedName>
        <fullName evidence="3">UDP-2,4-diacetamido-2,4, 6-trideoxy-beta-L-altropyranose hydrolase</fullName>
        <ecNumber evidence="3">3.6.1.57</ecNumber>
    </submittedName>
</protein>
<feature type="binding site" evidence="2">
    <location>
        <position position="284"/>
    </location>
    <ligand>
        <name>substrate</name>
    </ligand>
</feature>
<gene>
    <name evidence="3" type="primary">pseG</name>
    <name evidence="3" type="ORF">FCV91_20965</name>
</gene>
<name>A0A4U2FIC0_9VIBR</name>
<evidence type="ECO:0000256" key="1">
    <source>
        <dbReference type="PIRSR" id="PIRSR620023-1"/>
    </source>
</evidence>
<dbReference type="SUPFAM" id="SSF53756">
    <property type="entry name" value="UDP-Glycosyltransferase/glycogen phosphorylase"/>
    <property type="match status" value="1"/>
</dbReference>
<organism evidence="3 4">
    <name type="scientific">Vibrio lentus</name>
    <dbReference type="NCBI Taxonomy" id="136468"/>
    <lineage>
        <taxon>Bacteria</taxon>
        <taxon>Pseudomonadati</taxon>
        <taxon>Pseudomonadota</taxon>
        <taxon>Gammaproteobacteria</taxon>
        <taxon>Vibrionales</taxon>
        <taxon>Vibrionaceae</taxon>
        <taxon>Vibrio</taxon>
    </lineage>
</organism>
<accession>A0A4U2FIC0</accession>
<feature type="binding site" evidence="2">
    <location>
        <position position="179"/>
    </location>
    <ligand>
        <name>substrate</name>
    </ligand>
</feature>
<reference evidence="3 4" key="1">
    <citation type="submission" date="2019-04" db="EMBL/GenBank/DDBJ databases">
        <title>A reverse ecology approach based on a biological definition of microbial populations.</title>
        <authorList>
            <person name="Arevalo P."/>
            <person name="Vaninsberghe D."/>
            <person name="Elsherbini J."/>
            <person name="Gore J."/>
            <person name="Polz M."/>
        </authorList>
    </citation>
    <scope>NUCLEOTIDE SEQUENCE [LARGE SCALE GENOMIC DNA]</scope>
    <source>
        <strain evidence="3 4">10N.222.48.A1</strain>
    </source>
</reference>
<comment type="caution">
    <text evidence="3">The sequence shown here is derived from an EMBL/GenBank/DDBJ whole genome shotgun (WGS) entry which is preliminary data.</text>
</comment>
<dbReference type="RefSeq" id="WP_076667713.1">
    <property type="nucleotide sequence ID" value="NZ_JAJGZO010000025.1"/>
</dbReference>
<dbReference type="InterPro" id="IPR020023">
    <property type="entry name" value="PseG"/>
</dbReference>
<keyword evidence="3" id="KW-0378">Hydrolase</keyword>